<gene>
    <name evidence="1" type="ORF">BDY17DRAFT_15310</name>
</gene>
<protein>
    <submittedName>
        <fullName evidence="1">Uncharacterized protein</fullName>
    </submittedName>
</protein>
<dbReference type="AlphaFoldDB" id="A0A6A6Q7L5"/>
<dbReference type="RefSeq" id="XP_033594212.1">
    <property type="nucleotide sequence ID" value="XM_033729647.1"/>
</dbReference>
<dbReference type="GeneID" id="54470649"/>
<name>A0A6A6Q7L5_9PEZI</name>
<proteinExistence type="predicted"/>
<evidence type="ECO:0000313" key="1">
    <source>
        <dbReference type="EMBL" id="KAF2487643.1"/>
    </source>
</evidence>
<organism evidence="1 2">
    <name type="scientific">Neohortaea acidophila</name>
    <dbReference type="NCBI Taxonomy" id="245834"/>
    <lineage>
        <taxon>Eukaryota</taxon>
        <taxon>Fungi</taxon>
        <taxon>Dikarya</taxon>
        <taxon>Ascomycota</taxon>
        <taxon>Pezizomycotina</taxon>
        <taxon>Dothideomycetes</taxon>
        <taxon>Dothideomycetidae</taxon>
        <taxon>Mycosphaerellales</taxon>
        <taxon>Teratosphaeriaceae</taxon>
        <taxon>Neohortaea</taxon>
    </lineage>
</organism>
<accession>A0A6A6Q7L5</accession>
<dbReference type="Proteomes" id="UP000799767">
    <property type="component" value="Unassembled WGS sequence"/>
</dbReference>
<keyword evidence="2" id="KW-1185">Reference proteome</keyword>
<sequence length="234" mass="25597">MYLPLTPSSQGDVIDWRHSPCHSHQNISLKTTSSQHVKASARPVHFHNTHQDVRSNTYSPLLFLPPPSPTNPTPLQKVTVLPTCKHELSTVTFCPDATATHQAFLSIRANSSTTGSSRQKDPPPATCTRSLGWLLYKQIAGPVGCTVCLRWLEMNGKEMFCDFGGKGKRVRIEVPGVSGDSSGSSEEEDMEIGVGEKAESDEMMMARLQASMSPEAMMRGNPWFGGSRVGGRRL</sequence>
<reference evidence="1" key="1">
    <citation type="journal article" date="2020" name="Stud. Mycol.">
        <title>101 Dothideomycetes genomes: a test case for predicting lifestyles and emergence of pathogens.</title>
        <authorList>
            <person name="Haridas S."/>
            <person name="Albert R."/>
            <person name="Binder M."/>
            <person name="Bloem J."/>
            <person name="Labutti K."/>
            <person name="Salamov A."/>
            <person name="Andreopoulos B."/>
            <person name="Baker S."/>
            <person name="Barry K."/>
            <person name="Bills G."/>
            <person name="Bluhm B."/>
            <person name="Cannon C."/>
            <person name="Castanera R."/>
            <person name="Culley D."/>
            <person name="Daum C."/>
            <person name="Ezra D."/>
            <person name="Gonzalez J."/>
            <person name="Henrissat B."/>
            <person name="Kuo A."/>
            <person name="Liang C."/>
            <person name="Lipzen A."/>
            <person name="Lutzoni F."/>
            <person name="Magnuson J."/>
            <person name="Mondo S."/>
            <person name="Nolan M."/>
            <person name="Ohm R."/>
            <person name="Pangilinan J."/>
            <person name="Park H.-J."/>
            <person name="Ramirez L."/>
            <person name="Alfaro M."/>
            <person name="Sun H."/>
            <person name="Tritt A."/>
            <person name="Yoshinaga Y."/>
            <person name="Zwiers L.-H."/>
            <person name="Turgeon B."/>
            <person name="Goodwin S."/>
            <person name="Spatafora J."/>
            <person name="Crous P."/>
            <person name="Grigoriev I."/>
        </authorList>
    </citation>
    <scope>NUCLEOTIDE SEQUENCE</scope>
    <source>
        <strain evidence="1">CBS 113389</strain>
    </source>
</reference>
<dbReference type="EMBL" id="MU001631">
    <property type="protein sequence ID" value="KAF2487643.1"/>
    <property type="molecule type" value="Genomic_DNA"/>
</dbReference>
<evidence type="ECO:0000313" key="2">
    <source>
        <dbReference type="Proteomes" id="UP000799767"/>
    </source>
</evidence>